<keyword evidence="2" id="KW-0489">Methyltransferase</keyword>
<dbReference type="RefSeq" id="WP_311618745.1">
    <property type="nucleotide sequence ID" value="NZ_JAVREV010000009.1"/>
</dbReference>
<dbReference type="EMBL" id="JAVREV010000009">
    <property type="protein sequence ID" value="MDT0444486.1"/>
    <property type="molecule type" value="Genomic_DNA"/>
</dbReference>
<protein>
    <submittedName>
        <fullName evidence="2">SAM-dependent methyltransferase</fullName>
        <ecNumber evidence="2">2.1.1.-</ecNumber>
    </submittedName>
</protein>
<evidence type="ECO:0000313" key="3">
    <source>
        <dbReference type="Proteomes" id="UP001183615"/>
    </source>
</evidence>
<comment type="caution">
    <text evidence="2">The sequence shown here is derived from an EMBL/GenBank/DDBJ whole genome shotgun (WGS) entry which is preliminary data.</text>
</comment>
<gene>
    <name evidence="2" type="ORF">RM779_18040</name>
</gene>
<name>A0ABU2S684_9ACTN</name>
<dbReference type="EC" id="2.1.1.-" evidence="2"/>
<evidence type="ECO:0000256" key="1">
    <source>
        <dbReference type="SAM" id="MobiDB-lite"/>
    </source>
</evidence>
<accession>A0ABU2S684</accession>
<proteinExistence type="predicted"/>
<dbReference type="InterPro" id="IPR029063">
    <property type="entry name" value="SAM-dependent_MTases_sf"/>
</dbReference>
<dbReference type="PIRSF" id="PIRSF017393">
    <property type="entry name" value="MTase_SAV2177"/>
    <property type="match status" value="1"/>
</dbReference>
<dbReference type="Proteomes" id="UP001183615">
    <property type="component" value="Unassembled WGS sequence"/>
</dbReference>
<sequence length="270" mass="28841">MERSAWAQPGIDPSVPSLSRMYDFYLGGSHNFEADRAAAREAIAAFPGLPALALANRAFLRRAVRYAVAEGVSQFVDIGSGILTFGNVHEIARRTGGDTRVVYVDNDPVTVAHSRAVLAGDDRTDILAADLRGPSAILDSEQVGRLIDLGRPVALLLVAVMHFLGEDDKPHERIAELRDMLAPGSLLALTHASPEHRPTASAPDARISEVYRKAGATLALRSGAEITHFFEGFDLVPPGVVPLPDWRPDGPPDEEGPKVNSGFAGVGRKG</sequence>
<dbReference type="GO" id="GO:0032259">
    <property type="term" value="P:methylation"/>
    <property type="evidence" value="ECO:0007669"/>
    <property type="project" value="UniProtKB-KW"/>
</dbReference>
<keyword evidence="3" id="KW-1185">Reference proteome</keyword>
<dbReference type="Gene3D" id="3.40.50.150">
    <property type="entry name" value="Vaccinia Virus protein VP39"/>
    <property type="match status" value="1"/>
</dbReference>
<keyword evidence="2" id="KW-0808">Transferase</keyword>
<dbReference type="GO" id="GO:0008168">
    <property type="term" value="F:methyltransferase activity"/>
    <property type="evidence" value="ECO:0007669"/>
    <property type="project" value="UniProtKB-KW"/>
</dbReference>
<organism evidence="2 3">
    <name type="scientific">Streptomyces johnsoniae</name>
    <dbReference type="NCBI Taxonomy" id="3075532"/>
    <lineage>
        <taxon>Bacteria</taxon>
        <taxon>Bacillati</taxon>
        <taxon>Actinomycetota</taxon>
        <taxon>Actinomycetes</taxon>
        <taxon>Kitasatosporales</taxon>
        <taxon>Streptomycetaceae</taxon>
        <taxon>Streptomyces</taxon>
    </lineage>
</organism>
<feature type="region of interest" description="Disordered" evidence="1">
    <location>
        <begin position="243"/>
        <end position="270"/>
    </location>
</feature>
<reference evidence="3" key="1">
    <citation type="submission" date="2023-07" db="EMBL/GenBank/DDBJ databases">
        <title>30 novel species of actinomycetes from the DSMZ collection.</title>
        <authorList>
            <person name="Nouioui I."/>
        </authorList>
    </citation>
    <scope>NUCLEOTIDE SEQUENCE [LARGE SCALE GENOMIC DNA]</scope>
    <source>
        <strain evidence="3">DSM 41886</strain>
    </source>
</reference>
<dbReference type="InterPro" id="IPR006764">
    <property type="entry name" value="SAM_dep_MeTrfase_SAV2177_type"/>
</dbReference>
<dbReference type="SUPFAM" id="SSF53335">
    <property type="entry name" value="S-adenosyl-L-methionine-dependent methyltransferases"/>
    <property type="match status" value="1"/>
</dbReference>
<dbReference type="Pfam" id="PF04672">
    <property type="entry name" value="Methyltransf_19"/>
    <property type="match status" value="1"/>
</dbReference>
<evidence type="ECO:0000313" key="2">
    <source>
        <dbReference type="EMBL" id="MDT0444486.1"/>
    </source>
</evidence>